<accession>A0A6J4M2H0</accession>
<feature type="non-terminal residue" evidence="2">
    <location>
        <position position="75"/>
    </location>
</feature>
<feature type="region of interest" description="Disordered" evidence="1">
    <location>
        <begin position="43"/>
        <end position="75"/>
    </location>
</feature>
<organism evidence="2">
    <name type="scientific">uncultured Nocardioidaceae bacterium</name>
    <dbReference type="NCBI Taxonomy" id="253824"/>
    <lineage>
        <taxon>Bacteria</taxon>
        <taxon>Bacillati</taxon>
        <taxon>Actinomycetota</taxon>
        <taxon>Actinomycetes</taxon>
        <taxon>Propionibacteriales</taxon>
        <taxon>Nocardioidaceae</taxon>
        <taxon>environmental samples</taxon>
    </lineage>
</organism>
<proteinExistence type="predicted"/>
<name>A0A6J4M2H0_9ACTN</name>
<sequence length="75" mass="7908">CGPLPPHRPSGPARAPRSTGGSGARAIRATRWRCSRGSWRRTAWPVSRGRSAARRRSRCCSAPSAAPGSAGCRPV</sequence>
<evidence type="ECO:0000313" key="2">
    <source>
        <dbReference type="EMBL" id="CAA9347370.1"/>
    </source>
</evidence>
<reference evidence="2" key="1">
    <citation type="submission" date="2020-02" db="EMBL/GenBank/DDBJ databases">
        <authorList>
            <person name="Meier V. D."/>
        </authorList>
    </citation>
    <scope>NUCLEOTIDE SEQUENCE</scope>
    <source>
        <strain evidence="2">AVDCRST_MAG36</strain>
    </source>
</reference>
<feature type="region of interest" description="Disordered" evidence="1">
    <location>
        <begin position="1"/>
        <end position="27"/>
    </location>
</feature>
<feature type="non-terminal residue" evidence="2">
    <location>
        <position position="1"/>
    </location>
</feature>
<feature type="compositionally biased region" description="Low complexity" evidence="1">
    <location>
        <begin position="59"/>
        <end position="75"/>
    </location>
</feature>
<gene>
    <name evidence="2" type="ORF">AVDCRST_MAG36-1722</name>
</gene>
<protein>
    <submittedName>
        <fullName evidence="2">Uncharacterized protein</fullName>
    </submittedName>
</protein>
<dbReference type="AlphaFoldDB" id="A0A6J4M2H0"/>
<dbReference type="EMBL" id="CADCUH010000113">
    <property type="protein sequence ID" value="CAA9347370.1"/>
    <property type="molecule type" value="Genomic_DNA"/>
</dbReference>
<evidence type="ECO:0000256" key="1">
    <source>
        <dbReference type="SAM" id="MobiDB-lite"/>
    </source>
</evidence>